<reference evidence="2" key="2">
    <citation type="journal article" date="2021" name="PeerJ">
        <title>Extensive microbial diversity within the chicken gut microbiome revealed by metagenomics and culture.</title>
        <authorList>
            <person name="Gilroy R."/>
            <person name="Ravi A."/>
            <person name="Getino M."/>
            <person name="Pursley I."/>
            <person name="Horton D.L."/>
            <person name="Alikhan N.F."/>
            <person name="Baker D."/>
            <person name="Gharbi K."/>
            <person name="Hall N."/>
            <person name="Watson M."/>
            <person name="Adriaenssens E.M."/>
            <person name="Foster-Nyarko E."/>
            <person name="Jarju S."/>
            <person name="Secka A."/>
            <person name="Antonio M."/>
            <person name="Oren A."/>
            <person name="Chaudhuri R.R."/>
            <person name="La Ragione R."/>
            <person name="Hildebrand F."/>
            <person name="Pallen M.J."/>
        </authorList>
    </citation>
    <scope>NUCLEOTIDE SEQUENCE</scope>
    <source>
        <strain evidence="2">CHK158-818</strain>
    </source>
</reference>
<dbReference type="InterPro" id="IPR021768">
    <property type="entry name" value="DUF3332"/>
</dbReference>
<evidence type="ECO:0000256" key="1">
    <source>
        <dbReference type="SAM" id="Phobius"/>
    </source>
</evidence>
<evidence type="ECO:0000313" key="2">
    <source>
        <dbReference type="EMBL" id="HIU55215.1"/>
    </source>
</evidence>
<dbReference type="Proteomes" id="UP000824112">
    <property type="component" value="Unassembled WGS sequence"/>
</dbReference>
<comment type="caution">
    <text evidence="2">The sequence shown here is derived from an EMBL/GenBank/DDBJ whole genome shotgun (WGS) entry which is preliminary data.</text>
</comment>
<dbReference type="EMBL" id="DVNA01000122">
    <property type="protein sequence ID" value="HIU55215.1"/>
    <property type="molecule type" value="Genomic_DNA"/>
</dbReference>
<dbReference type="AlphaFoldDB" id="A0A9D1M7Y3"/>
<name>A0A9D1M7Y3_9BACT</name>
<accession>A0A9D1M7Y3</accession>
<protein>
    <submittedName>
        <fullName evidence="2">DUF3332 domain-containing protein</fullName>
    </submittedName>
</protein>
<proteinExistence type="predicted"/>
<organism evidence="2 3">
    <name type="scientific">Candidatus Gallibacteroides avistercoris</name>
    <dbReference type="NCBI Taxonomy" id="2840833"/>
    <lineage>
        <taxon>Bacteria</taxon>
        <taxon>Pseudomonadati</taxon>
        <taxon>Bacteroidota</taxon>
        <taxon>Bacteroidia</taxon>
        <taxon>Bacteroidales</taxon>
        <taxon>Bacteroidaceae</taxon>
        <taxon>Bacteroidaceae incertae sedis</taxon>
        <taxon>Candidatus Gallibacteroides</taxon>
    </lineage>
</organism>
<dbReference type="PROSITE" id="PS51257">
    <property type="entry name" value="PROKAR_LIPOPROTEIN"/>
    <property type="match status" value="1"/>
</dbReference>
<evidence type="ECO:0000313" key="3">
    <source>
        <dbReference type="Proteomes" id="UP000824112"/>
    </source>
</evidence>
<dbReference type="Pfam" id="PF11810">
    <property type="entry name" value="DUF3332"/>
    <property type="match status" value="1"/>
</dbReference>
<feature type="transmembrane region" description="Helical" evidence="1">
    <location>
        <begin position="49"/>
        <end position="70"/>
    </location>
</feature>
<reference evidence="2" key="1">
    <citation type="submission" date="2020-10" db="EMBL/GenBank/DDBJ databases">
        <authorList>
            <person name="Gilroy R."/>
        </authorList>
    </citation>
    <scope>NUCLEOTIDE SEQUENCE</scope>
    <source>
        <strain evidence="2">CHK158-818</strain>
    </source>
</reference>
<sequence>MKKSRFPLLTAAFLSSCILFSSCIGSFGLSNKLLSWNQSIGDKFVNELVFFAFWILPVYQVSVLADVVVLNSIEFWTGSNPVASNTQEIQGENGKYLVKSHDNGYTITDETTGQVTEFVYDNTDDSWSVEANGTSTKFMTFTDENHVDMYLPGGETMNVEISQAGVLAFKNLVENSAYYASK</sequence>
<gene>
    <name evidence="2" type="ORF">IAB03_05340</name>
</gene>
<keyword evidence="1" id="KW-0812">Transmembrane</keyword>
<keyword evidence="1" id="KW-0472">Membrane</keyword>
<keyword evidence="1" id="KW-1133">Transmembrane helix</keyword>